<dbReference type="InterPro" id="IPR011545">
    <property type="entry name" value="DEAD/DEAH_box_helicase_dom"/>
</dbReference>
<dbReference type="CDD" id="cd17921">
    <property type="entry name" value="DEXHc_Ski2"/>
    <property type="match status" value="1"/>
</dbReference>
<evidence type="ECO:0000256" key="1">
    <source>
        <dbReference type="ARBA" id="ARBA00022741"/>
    </source>
</evidence>
<evidence type="ECO:0000256" key="4">
    <source>
        <dbReference type="ARBA" id="ARBA00022840"/>
    </source>
</evidence>
<dbReference type="PANTHER" id="PTHR12131">
    <property type="entry name" value="ATP-DEPENDENT RNA AND DNA HELICASE"/>
    <property type="match status" value="1"/>
</dbReference>
<organism evidence="8 9">
    <name type="scientific">Opitutus terrae (strain DSM 11246 / JCM 15787 / PB90-1)</name>
    <dbReference type="NCBI Taxonomy" id="452637"/>
    <lineage>
        <taxon>Bacteria</taxon>
        <taxon>Pseudomonadati</taxon>
        <taxon>Verrucomicrobiota</taxon>
        <taxon>Opitutia</taxon>
        <taxon>Opitutales</taxon>
        <taxon>Opitutaceae</taxon>
        <taxon>Opitutus</taxon>
    </lineage>
</organism>
<dbReference type="HOGENOM" id="CLU_017075_0_0_0"/>
<dbReference type="GO" id="GO:0016787">
    <property type="term" value="F:hydrolase activity"/>
    <property type="evidence" value="ECO:0007669"/>
    <property type="project" value="UniProtKB-KW"/>
</dbReference>
<dbReference type="PANTHER" id="PTHR12131:SF1">
    <property type="entry name" value="ATP-DEPENDENT RNA HELICASE SUPV3L1, MITOCHONDRIAL-RELATED"/>
    <property type="match status" value="1"/>
</dbReference>
<feature type="domain" description="Helicase C-terminal" evidence="7">
    <location>
        <begin position="252"/>
        <end position="424"/>
    </location>
</feature>
<keyword evidence="3 8" id="KW-0347">Helicase</keyword>
<dbReference type="Pfam" id="PF12029">
    <property type="entry name" value="DUF3516"/>
    <property type="match status" value="2"/>
</dbReference>
<dbReference type="GO" id="GO:0004386">
    <property type="term" value="F:helicase activity"/>
    <property type="evidence" value="ECO:0007669"/>
    <property type="project" value="UniProtKB-KW"/>
</dbReference>
<feature type="domain" description="Helicase ATP-binding" evidence="6">
    <location>
        <begin position="44"/>
        <end position="200"/>
    </location>
</feature>
<dbReference type="Proteomes" id="UP000007013">
    <property type="component" value="Chromosome"/>
</dbReference>
<sequence length="876" mass="98699">MSTTPAAPLAPLPGPFNPDAVLDHFLGAMSQRGLTLFPEQEEAILELLAGHNVILNTPTGSGKSLVASALHFKSLCAGERSVYTCPIKALVNEKFLALCRDYGPENVGMMTGDASVNPQAPVLCCTAEILANIALHRGDRSDIRAVVMDEFHYYRDPERGYAWQVPLLTMPQTRFLLMSATLGATEFFEKELTRITGAPTVTVRGDRRPVPLTFEYSETPLTEKIAELIQMRRAPIYLVYFTQRSASDAAQALMSLNVCTKEEKAALQEALLGAKFNSPYGKEMKRWLRHGIGVHHAGLLPKYRVLVEQLAQKGLLKLICGTDTLGVGINVPIRTVLFTQLWKYDGIKAAVLSVRDFRQVAGRAGRKGFDDTGYVVVQAPEHVIENKRAEEKAAADPKKKKVVKQRAPEGAVSWDFRTYERLLAAPPEGLVSRFEISHGMLLLMLSRETDGCRAMRQMIADCHETPHKKKALRHRAWQLFRALLERKIVEFLPKATAAYSDVGPALAAGREGGVRSPVDDPGRRQAAALPPSKLRVNVDLQEDFSLHQALSLYLIDTLPLLDRESPDYPFDVLTLCEAIVEDPEQILRRQVDKLKTEKLAELKAADVPYEERMEKLDEVEHPKPRREFLYDTFNAWAAAHPWVGEENIRPKSIAREMYERYLSFADYIRDYGLERSEGLLLRHLSQTWKVLSQTVPDTAKTEPVIEMETYFRELIRGIDSSLLEEWERLRDPNFVAAETADKPERPATFDITRDRAGFRRLVRTALLGFLQDVAGGDWENAAERVGGGEGEPRRIEDAFMRYFDARGRFQLDPEGRSTKHTHWDATPDTGEWEIAQVLVDPAEQNDWEARFTVSLDQSRAESRVALRFVDVNEIGR</sequence>
<keyword evidence="1" id="KW-0547">Nucleotide-binding</keyword>
<evidence type="ECO:0000313" key="9">
    <source>
        <dbReference type="Proteomes" id="UP000007013"/>
    </source>
</evidence>
<dbReference type="InterPro" id="IPR027417">
    <property type="entry name" value="P-loop_NTPase"/>
</dbReference>
<dbReference type="InterPro" id="IPR050699">
    <property type="entry name" value="RNA-DNA_Helicase"/>
</dbReference>
<dbReference type="Gene3D" id="3.40.50.300">
    <property type="entry name" value="P-loop containing nucleotide triphosphate hydrolases"/>
    <property type="match status" value="2"/>
</dbReference>
<dbReference type="SUPFAM" id="SSF52540">
    <property type="entry name" value="P-loop containing nucleoside triphosphate hydrolases"/>
    <property type="match status" value="1"/>
</dbReference>
<name>B1ZYF8_OPITP</name>
<evidence type="ECO:0000259" key="6">
    <source>
        <dbReference type="PROSITE" id="PS51192"/>
    </source>
</evidence>
<dbReference type="KEGG" id="ote:Oter_3781"/>
<gene>
    <name evidence="8" type="ordered locus">Oter_3781</name>
</gene>
<dbReference type="EMBL" id="CP001032">
    <property type="protein sequence ID" value="ACB77056.1"/>
    <property type="molecule type" value="Genomic_DNA"/>
</dbReference>
<dbReference type="PROSITE" id="PS51192">
    <property type="entry name" value="HELICASE_ATP_BIND_1"/>
    <property type="match status" value="1"/>
</dbReference>
<dbReference type="STRING" id="452637.Oter_3781"/>
<dbReference type="PROSITE" id="PS51194">
    <property type="entry name" value="HELICASE_CTER"/>
    <property type="match status" value="1"/>
</dbReference>
<dbReference type="AlphaFoldDB" id="B1ZYF8"/>
<dbReference type="InterPro" id="IPR021904">
    <property type="entry name" value="DUF3516"/>
</dbReference>
<dbReference type="GO" id="GO:0003676">
    <property type="term" value="F:nucleic acid binding"/>
    <property type="evidence" value="ECO:0007669"/>
    <property type="project" value="InterPro"/>
</dbReference>
<proteinExistence type="predicted"/>
<reference evidence="8 9" key="1">
    <citation type="journal article" date="2011" name="J. Bacteriol.">
        <title>Genome sequence of the verrucomicrobium Opitutus terrae PB90-1, an abundant inhabitant of rice paddy soil ecosystems.</title>
        <authorList>
            <person name="van Passel M.W."/>
            <person name="Kant R."/>
            <person name="Palva A."/>
            <person name="Copeland A."/>
            <person name="Lucas S."/>
            <person name="Lapidus A."/>
            <person name="Glavina del Rio T."/>
            <person name="Pitluck S."/>
            <person name="Goltsman E."/>
            <person name="Clum A."/>
            <person name="Sun H."/>
            <person name="Schmutz J."/>
            <person name="Larimer F.W."/>
            <person name="Land M.L."/>
            <person name="Hauser L."/>
            <person name="Kyrpides N."/>
            <person name="Mikhailova N."/>
            <person name="Richardson P.P."/>
            <person name="Janssen P.H."/>
            <person name="de Vos W.M."/>
            <person name="Smidt H."/>
        </authorList>
    </citation>
    <scope>NUCLEOTIDE SEQUENCE [LARGE SCALE GENOMIC DNA]</scope>
    <source>
        <strain evidence="9">DSM 11246 / JCM 15787 / PB90-1</strain>
    </source>
</reference>
<dbReference type="RefSeq" id="WP_012376585.1">
    <property type="nucleotide sequence ID" value="NC_010571.1"/>
</dbReference>
<feature type="region of interest" description="Disordered" evidence="5">
    <location>
        <begin position="510"/>
        <end position="529"/>
    </location>
</feature>
<dbReference type="Pfam" id="PF00271">
    <property type="entry name" value="Helicase_C"/>
    <property type="match status" value="1"/>
</dbReference>
<accession>B1ZYF8</accession>
<dbReference type="eggNOG" id="COG4581">
    <property type="taxonomic scope" value="Bacteria"/>
</dbReference>
<dbReference type="OrthoDB" id="9807155at2"/>
<dbReference type="InterPro" id="IPR001650">
    <property type="entry name" value="Helicase_C-like"/>
</dbReference>
<keyword evidence="2" id="KW-0378">Hydrolase</keyword>
<dbReference type="SMART" id="SM00490">
    <property type="entry name" value="HELICc"/>
    <property type="match status" value="1"/>
</dbReference>
<evidence type="ECO:0000259" key="7">
    <source>
        <dbReference type="PROSITE" id="PS51194"/>
    </source>
</evidence>
<dbReference type="InterPro" id="IPR014001">
    <property type="entry name" value="Helicase_ATP-bd"/>
</dbReference>
<evidence type="ECO:0000256" key="5">
    <source>
        <dbReference type="SAM" id="MobiDB-lite"/>
    </source>
</evidence>
<keyword evidence="9" id="KW-1185">Reference proteome</keyword>
<dbReference type="Pfam" id="PF00270">
    <property type="entry name" value="DEAD"/>
    <property type="match status" value="1"/>
</dbReference>
<keyword evidence="4" id="KW-0067">ATP-binding</keyword>
<dbReference type="GO" id="GO:0005524">
    <property type="term" value="F:ATP binding"/>
    <property type="evidence" value="ECO:0007669"/>
    <property type="project" value="UniProtKB-KW"/>
</dbReference>
<protein>
    <submittedName>
        <fullName evidence="8">DEAD/DEAH box helicase domain protein</fullName>
    </submittedName>
</protein>
<evidence type="ECO:0000256" key="2">
    <source>
        <dbReference type="ARBA" id="ARBA00022801"/>
    </source>
</evidence>
<dbReference type="SMART" id="SM00487">
    <property type="entry name" value="DEXDc"/>
    <property type="match status" value="1"/>
</dbReference>
<evidence type="ECO:0000313" key="8">
    <source>
        <dbReference type="EMBL" id="ACB77056.1"/>
    </source>
</evidence>
<evidence type="ECO:0000256" key="3">
    <source>
        <dbReference type="ARBA" id="ARBA00022806"/>
    </source>
</evidence>